<name>A0A508T7W7_9BRAD</name>
<organism evidence="2 3">
    <name type="scientific">Bradyrhizobium ivorense</name>
    <dbReference type="NCBI Taxonomy" id="2511166"/>
    <lineage>
        <taxon>Bacteria</taxon>
        <taxon>Pseudomonadati</taxon>
        <taxon>Pseudomonadota</taxon>
        <taxon>Alphaproteobacteria</taxon>
        <taxon>Hyphomicrobiales</taxon>
        <taxon>Nitrobacteraceae</taxon>
        <taxon>Bradyrhizobium</taxon>
    </lineage>
</organism>
<keyword evidence="3" id="KW-1185">Reference proteome</keyword>
<dbReference type="PANTHER" id="PTHR33498:SF1">
    <property type="entry name" value="TRANSPOSASE FOR INSERTION SEQUENCE ELEMENT IS1557"/>
    <property type="match status" value="1"/>
</dbReference>
<dbReference type="AlphaFoldDB" id="A0A508T7W7"/>
<evidence type="ECO:0000259" key="1">
    <source>
        <dbReference type="Pfam" id="PF01610"/>
    </source>
</evidence>
<accession>A0A508T7W7</accession>
<dbReference type="InterPro" id="IPR047951">
    <property type="entry name" value="Transpos_ISL3"/>
</dbReference>
<feature type="domain" description="Transposase IS204/IS1001/IS1096/IS1165 DDE" evidence="1">
    <location>
        <begin position="21"/>
        <end position="85"/>
    </location>
</feature>
<proteinExistence type="predicted"/>
<protein>
    <recommendedName>
        <fullName evidence="1">Transposase IS204/IS1001/IS1096/IS1165 DDE domain-containing protein</fullName>
    </recommendedName>
</protein>
<reference evidence="2" key="1">
    <citation type="submission" date="2019-02" db="EMBL/GenBank/DDBJ databases">
        <authorList>
            <person name="Pothier F.J."/>
        </authorList>
    </citation>
    <scope>NUCLEOTIDE SEQUENCE</scope>
    <source>
        <strain evidence="2">CI-1B</strain>
    </source>
</reference>
<dbReference type="Proteomes" id="UP000328092">
    <property type="component" value="Unassembled WGS sequence"/>
</dbReference>
<sequence length="91" mass="9807">MAAELAKRFVSLLSGSDIAGLDEWITQAGNSELKSLANGIARDIDAVRAAMTTSWTTSPVEGQISRIKAIKRQMYGGASYPLLRRRVLLAA</sequence>
<comment type="caution">
    <text evidence="2">The sequence shown here is derived from an EMBL/GenBank/DDBJ whole genome shotgun (WGS) entry which is preliminary data.</text>
</comment>
<dbReference type="PANTHER" id="PTHR33498">
    <property type="entry name" value="TRANSPOSASE FOR INSERTION SEQUENCE ELEMENT IS1557"/>
    <property type="match status" value="1"/>
</dbReference>
<gene>
    <name evidence="2" type="ORF">CI1B_30040</name>
</gene>
<dbReference type="InterPro" id="IPR002560">
    <property type="entry name" value="Transposase_DDE"/>
</dbReference>
<evidence type="ECO:0000313" key="2">
    <source>
        <dbReference type="EMBL" id="VIO70351.1"/>
    </source>
</evidence>
<evidence type="ECO:0000313" key="3">
    <source>
        <dbReference type="Proteomes" id="UP000328092"/>
    </source>
</evidence>
<dbReference type="Pfam" id="PF01610">
    <property type="entry name" value="DDE_Tnp_ISL3"/>
    <property type="match status" value="1"/>
</dbReference>
<dbReference type="EMBL" id="CAADFC020000011">
    <property type="protein sequence ID" value="VIO70351.1"/>
    <property type="molecule type" value="Genomic_DNA"/>
</dbReference>